<reference evidence="6" key="1">
    <citation type="submission" date="2022-01" db="EMBL/GenBank/DDBJ databases">
        <authorList>
            <person name="King R."/>
        </authorList>
    </citation>
    <scope>NUCLEOTIDE SEQUENCE</scope>
</reference>
<evidence type="ECO:0000256" key="4">
    <source>
        <dbReference type="SAM" id="SignalP"/>
    </source>
</evidence>
<accession>A0A9N9SXW0</accession>
<dbReference type="OrthoDB" id="7800919at2759"/>
<comment type="subcellular location">
    <subcellularLocation>
        <location evidence="1">Secreted</location>
    </subcellularLocation>
</comment>
<organism evidence="6 7">
    <name type="scientific">Diabrotica balteata</name>
    <name type="common">Banded cucumber beetle</name>
    <dbReference type="NCBI Taxonomy" id="107213"/>
    <lineage>
        <taxon>Eukaryota</taxon>
        <taxon>Metazoa</taxon>
        <taxon>Ecdysozoa</taxon>
        <taxon>Arthropoda</taxon>
        <taxon>Hexapoda</taxon>
        <taxon>Insecta</taxon>
        <taxon>Pterygota</taxon>
        <taxon>Neoptera</taxon>
        <taxon>Endopterygota</taxon>
        <taxon>Coleoptera</taxon>
        <taxon>Polyphaga</taxon>
        <taxon>Cucujiformia</taxon>
        <taxon>Chrysomeloidea</taxon>
        <taxon>Chrysomelidae</taxon>
        <taxon>Galerucinae</taxon>
        <taxon>Diabroticina</taxon>
        <taxon>Diabroticites</taxon>
        <taxon>Diabrotica</taxon>
    </lineage>
</organism>
<keyword evidence="3" id="KW-1015">Disulfide bond</keyword>
<proteinExistence type="predicted"/>
<dbReference type="EMBL" id="OU898280">
    <property type="protein sequence ID" value="CAG9834243.1"/>
    <property type="molecule type" value="Genomic_DNA"/>
</dbReference>
<dbReference type="SMART" id="SM00505">
    <property type="entry name" value="Knot1"/>
    <property type="match status" value="1"/>
</dbReference>
<dbReference type="AlphaFoldDB" id="A0A9N9SXW0"/>
<dbReference type="GO" id="GO:0005576">
    <property type="term" value="C:extracellular region"/>
    <property type="evidence" value="ECO:0007669"/>
    <property type="project" value="UniProtKB-SubCell"/>
</dbReference>
<evidence type="ECO:0000259" key="5">
    <source>
        <dbReference type="SMART" id="SM00505"/>
    </source>
</evidence>
<dbReference type="FunFam" id="3.30.30.10:FF:000001">
    <property type="entry name" value="Drosomycin 13"/>
    <property type="match status" value="1"/>
</dbReference>
<dbReference type="Gene3D" id="3.30.30.10">
    <property type="entry name" value="Knottin, scorpion toxin-like"/>
    <property type="match status" value="1"/>
</dbReference>
<name>A0A9N9SXW0_DIABA</name>
<feature type="chain" id="PRO_5040170589" description="Knottins-like domain-containing protein" evidence="4">
    <location>
        <begin position="32"/>
        <end position="75"/>
    </location>
</feature>
<evidence type="ECO:0000313" key="7">
    <source>
        <dbReference type="Proteomes" id="UP001153709"/>
    </source>
</evidence>
<feature type="signal peptide" evidence="4">
    <location>
        <begin position="1"/>
        <end position="31"/>
    </location>
</feature>
<sequence>MNNLFAGFNMKVLYLLAVLLLLTVSAKTAFGDCLSANYGGPCAVWDNETCRRVCKGEGRVSGHCSPSLKCWCEDC</sequence>
<feature type="domain" description="Knottins-like" evidence="5">
    <location>
        <begin position="32"/>
        <end position="75"/>
    </location>
</feature>
<dbReference type="InterPro" id="IPR036574">
    <property type="entry name" value="Scorpion_toxin-like_sf"/>
</dbReference>
<evidence type="ECO:0000256" key="1">
    <source>
        <dbReference type="ARBA" id="ARBA00004613"/>
    </source>
</evidence>
<keyword evidence="2" id="KW-0964">Secreted</keyword>
<protein>
    <recommendedName>
        <fullName evidence="5">Knottins-like domain-containing protein</fullName>
    </recommendedName>
</protein>
<dbReference type="GO" id="GO:0006952">
    <property type="term" value="P:defense response"/>
    <property type="evidence" value="ECO:0007669"/>
    <property type="project" value="InterPro"/>
</dbReference>
<dbReference type="InterPro" id="IPR003614">
    <property type="entry name" value="Knottins"/>
</dbReference>
<dbReference type="Proteomes" id="UP001153709">
    <property type="component" value="Chromosome 5"/>
</dbReference>
<gene>
    <name evidence="6" type="ORF">DIABBA_LOCUS7571</name>
</gene>
<evidence type="ECO:0000256" key="3">
    <source>
        <dbReference type="ARBA" id="ARBA00023157"/>
    </source>
</evidence>
<evidence type="ECO:0000256" key="2">
    <source>
        <dbReference type="ARBA" id="ARBA00022525"/>
    </source>
</evidence>
<keyword evidence="4" id="KW-0732">Signal</keyword>
<evidence type="ECO:0000313" key="6">
    <source>
        <dbReference type="EMBL" id="CAG9834243.1"/>
    </source>
</evidence>
<dbReference type="Pfam" id="PF00304">
    <property type="entry name" value="Gamma-thionin"/>
    <property type="match status" value="1"/>
</dbReference>
<dbReference type="SUPFAM" id="SSF57095">
    <property type="entry name" value="Scorpion toxin-like"/>
    <property type="match status" value="1"/>
</dbReference>
<dbReference type="GO" id="GO:0051707">
    <property type="term" value="P:response to other organism"/>
    <property type="evidence" value="ECO:0007669"/>
    <property type="project" value="UniProtKB-ARBA"/>
</dbReference>
<keyword evidence="7" id="KW-1185">Reference proteome</keyword>